<dbReference type="GO" id="GO:0000976">
    <property type="term" value="F:transcription cis-regulatory region binding"/>
    <property type="evidence" value="ECO:0007669"/>
    <property type="project" value="TreeGrafter"/>
</dbReference>
<keyword evidence="4" id="KW-0804">Transcription</keyword>
<dbReference type="GO" id="GO:0005634">
    <property type="term" value="C:nucleus"/>
    <property type="evidence" value="ECO:0007669"/>
    <property type="project" value="UniProtKB-SubCell"/>
</dbReference>
<evidence type="ECO:0000256" key="5">
    <source>
        <dbReference type="ARBA" id="ARBA00023242"/>
    </source>
</evidence>
<organism evidence="8 9">
    <name type="scientific">Vigna mungo</name>
    <name type="common">Black gram</name>
    <name type="synonym">Phaseolus mungo</name>
    <dbReference type="NCBI Taxonomy" id="3915"/>
    <lineage>
        <taxon>Eukaryota</taxon>
        <taxon>Viridiplantae</taxon>
        <taxon>Streptophyta</taxon>
        <taxon>Embryophyta</taxon>
        <taxon>Tracheophyta</taxon>
        <taxon>Spermatophyta</taxon>
        <taxon>Magnoliopsida</taxon>
        <taxon>eudicotyledons</taxon>
        <taxon>Gunneridae</taxon>
        <taxon>Pentapetalae</taxon>
        <taxon>rosids</taxon>
        <taxon>fabids</taxon>
        <taxon>Fabales</taxon>
        <taxon>Fabaceae</taxon>
        <taxon>Papilionoideae</taxon>
        <taxon>50 kb inversion clade</taxon>
        <taxon>NPAAA clade</taxon>
        <taxon>indigoferoid/millettioid clade</taxon>
        <taxon>Phaseoleae</taxon>
        <taxon>Vigna</taxon>
    </lineage>
</organism>
<keyword evidence="2" id="KW-0805">Transcription regulation</keyword>
<dbReference type="Proteomes" id="UP001374535">
    <property type="component" value="Chromosome 2"/>
</dbReference>
<dbReference type="Pfam" id="PF00170">
    <property type="entry name" value="bZIP_1"/>
    <property type="match status" value="1"/>
</dbReference>
<dbReference type="Gene3D" id="1.20.5.170">
    <property type="match status" value="1"/>
</dbReference>
<dbReference type="AlphaFoldDB" id="A0AAQ3S7L8"/>
<dbReference type="PROSITE" id="PS00036">
    <property type="entry name" value="BZIP_BASIC"/>
    <property type="match status" value="1"/>
</dbReference>
<comment type="subcellular location">
    <subcellularLocation>
        <location evidence="1">Nucleus</location>
    </subcellularLocation>
</comment>
<dbReference type="GO" id="GO:0045893">
    <property type="term" value="P:positive regulation of DNA-templated transcription"/>
    <property type="evidence" value="ECO:0007669"/>
    <property type="project" value="TreeGrafter"/>
</dbReference>
<protein>
    <recommendedName>
        <fullName evidence="7">BZIP domain-containing protein</fullName>
    </recommendedName>
</protein>
<keyword evidence="5" id="KW-0539">Nucleus</keyword>
<evidence type="ECO:0000256" key="4">
    <source>
        <dbReference type="ARBA" id="ARBA00023163"/>
    </source>
</evidence>
<dbReference type="PANTHER" id="PTHR45764">
    <property type="entry name" value="BZIP TRANSCRIPTION FACTOR 44"/>
    <property type="match status" value="1"/>
</dbReference>
<evidence type="ECO:0000256" key="2">
    <source>
        <dbReference type="ARBA" id="ARBA00023015"/>
    </source>
</evidence>
<evidence type="ECO:0000256" key="1">
    <source>
        <dbReference type="ARBA" id="ARBA00004123"/>
    </source>
</evidence>
<gene>
    <name evidence="8" type="ORF">V8G54_006043</name>
</gene>
<reference evidence="8 9" key="1">
    <citation type="journal article" date="2023" name="Life. Sci Alliance">
        <title>Evolutionary insights into 3D genome organization and epigenetic landscape of Vigna mungo.</title>
        <authorList>
            <person name="Junaid A."/>
            <person name="Singh B."/>
            <person name="Bhatia S."/>
        </authorList>
    </citation>
    <scope>NUCLEOTIDE SEQUENCE [LARGE SCALE GENOMIC DNA]</scope>
    <source>
        <strain evidence="8">Urdbean</strain>
    </source>
</reference>
<evidence type="ECO:0000313" key="8">
    <source>
        <dbReference type="EMBL" id="WVZ18721.1"/>
    </source>
</evidence>
<dbReference type="GO" id="GO:0003700">
    <property type="term" value="F:DNA-binding transcription factor activity"/>
    <property type="evidence" value="ECO:0007669"/>
    <property type="project" value="InterPro"/>
</dbReference>
<name>A0AAQ3S7L8_VIGMU</name>
<dbReference type="InterPro" id="IPR045314">
    <property type="entry name" value="bZIP_plant_GBF1"/>
</dbReference>
<proteinExistence type="predicted"/>
<dbReference type="InterPro" id="IPR046347">
    <property type="entry name" value="bZIP_sf"/>
</dbReference>
<sequence length="295" mass="32545">MASSSGTSSGSSLLQNSGSEEDLQAVMDERKRKRMISNRESARRSRMRKQKHLDDLASLVTQLRNENHQILTSVTLTTQKYLAVEAENSVLRAQVSELSHRLESLNEINHFLNATNGVFGPPGPSPTSFLEPEGSSNFFNNPFNMAYLSQPIMASADMLQEIVIGGGRERERGRKRVSAIGNNDECVSYDKVGKLVGAASVNGPCALLISDHPIIAATFSRARTKVFRASISRHGTEISELKVMGGEFLAIAKAACSLILELMPQKVKPKSMRRRYFQEATLDCLEYTVGENHEI</sequence>
<dbReference type="CDD" id="cd14702">
    <property type="entry name" value="bZIP_plant_GBF1"/>
    <property type="match status" value="1"/>
</dbReference>
<evidence type="ECO:0000256" key="3">
    <source>
        <dbReference type="ARBA" id="ARBA00023125"/>
    </source>
</evidence>
<dbReference type="FunFam" id="1.20.5.170:FF:000020">
    <property type="entry name" value="BZIP transcription factor"/>
    <property type="match status" value="1"/>
</dbReference>
<dbReference type="EMBL" id="CP144699">
    <property type="protein sequence ID" value="WVZ18721.1"/>
    <property type="molecule type" value="Genomic_DNA"/>
</dbReference>
<dbReference type="SUPFAM" id="SSF57959">
    <property type="entry name" value="Leucine zipper domain"/>
    <property type="match status" value="1"/>
</dbReference>
<feature type="region of interest" description="Disordered" evidence="6">
    <location>
        <begin position="1"/>
        <end position="50"/>
    </location>
</feature>
<dbReference type="GO" id="GO:0046982">
    <property type="term" value="F:protein heterodimerization activity"/>
    <property type="evidence" value="ECO:0007669"/>
    <property type="project" value="UniProtKB-ARBA"/>
</dbReference>
<keyword evidence="3" id="KW-0238">DNA-binding</keyword>
<evidence type="ECO:0000313" key="9">
    <source>
        <dbReference type="Proteomes" id="UP001374535"/>
    </source>
</evidence>
<feature type="compositionally biased region" description="Low complexity" evidence="6">
    <location>
        <begin position="1"/>
        <end position="18"/>
    </location>
</feature>
<feature type="domain" description="BZIP" evidence="7">
    <location>
        <begin position="28"/>
        <end position="91"/>
    </location>
</feature>
<accession>A0AAQ3S7L8</accession>
<dbReference type="PROSITE" id="PS50217">
    <property type="entry name" value="BZIP"/>
    <property type="match status" value="1"/>
</dbReference>
<evidence type="ECO:0000259" key="7">
    <source>
        <dbReference type="PROSITE" id="PS50217"/>
    </source>
</evidence>
<evidence type="ECO:0000256" key="6">
    <source>
        <dbReference type="SAM" id="MobiDB-lite"/>
    </source>
</evidence>
<dbReference type="InterPro" id="IPR004827">
    <property type="entry name" value="bZIP"/>
</dbReference>
<keyword evidence="9" id="KW-1185">Reference proteome</keyword>
<dbReference type="SMART" id="SM00338">
    <property type="entry name" value="BRLZ"/>
    <property type="match status" value="1"/>
</dbReference>
<dbReference type="PANTHER" id="PTHR45764:SF76">
    <property type="entry name" value="OS02G0132500 PROTEIN"/>
    <property type="match status" value="1"/>
</dbReference>